<evidence type="ECO:0000256" key="1">
    <source>
        <dbReference type="SAM" id="MobiDB-lite"/>
    </source>
</evidence>
<evidence type="ECO:0000313" key="3">
    <source>
        <dbReference type="Proteomes" id="UP000645517"/>
    </source>
</evidence>
<comment type="caution">
    <text evidence="2">The sequence shown here is derived from an EMBL/GenBank/DDBJ whole genome shotgun (WGS) entry which is preliminary data.</text>
</comment>
<accession>A0ABQ2IYN9</accession>
<proteinExistence type="predicted"/>
<protein>
    <submittedName>
        <fullName evidence="2">Uncharacterized protein</fullName>
    </submittedName>
</protein>
<reference evidence="3" key="1">
    <citation type="journal article" date="2019" name="Int. J. Syst. Evol. Microbiol.">
        <title>The Global Catalogue of Microorganisms (GCM) 10K type strain sequencing project: providing services to taxonomists for standard genome sequencing and annotation.</title>
        <authorList>
            <consortium name="The Broad Institute Genomics Platform"/>
            <consortium name="The Broad Institute Genome Sequencing Center for Infectious Disease"/>
            <person name="Wu L."/>
            <person name="Ma J."/>
        </authorList>
    </citation>
    <scope>NUCLEOTIDE SEQUENCE [LARGE SCALE GENOMIC DNA]</scope>
    <source>
        <strain evidence="3">JCM 16918</strain>
    </source>
</reference>
<organism evidence="2 3">
    <name type="scientific">Deinococcus daejeonensis</name>
    <dbReference type="NCBI Taxonomy" id="1007098"/>
    <lineage>
        <taxon>Bacteria</taxon>
        <taxon>Thermotogati</taxon>
        <taxon>Deinococcota</taxon>
        <taxon>Deinococci</taxon>
        <taxon>Deinococcales</taxon>
        <taxon>Deinococcaceae</taxon>
        <taxon>Deinococcus</taxon>
    </lineage>
</organism>
<feature type="region of interest" description="Disordered" evidence="1">
    <location>
        <begin position="1"/>
        <end position="104"/>
    </location>
</feature>
<sequence length="104" mass="10949">MHALSALMDLQVNPTPRVTGGPVWGGRPSARQRMAAPHPERYTGPHDGPHANVPPALSTSSDRAGRFRSGRDAPHSSHAPARSPYPEQVAPGAAHRAAGKEGRP</sequence>
<dbReference type="EMBL" id="BMOR01000002">
    <property type="protein sequence ID" value="GGN31927.1"/>
    <property type="molecule type" value="Genomic_DNA"/>
</dbReference>
<keyword evidence="3" id="KW-1185">Reference proteome</keyword>
<name>A0ABQ2IYN9_9DEIO</name>
<feature type="compositionally biased region" description="Basic and acidic residues" evidence="1">
    <location>
        <begin position="38"/>
        <end position="49"/>
    </location>
</feature>
<evidence type="ECO:0000313" key="2">
    <source>
        <dbReference type="EMBL" id="GGN31927.1"/>
    </source>
</evidence>
<gene>
    <name evidence="2" type="ORF">GCM10010842_08170</name>
</gene>
<dbReference type="Proteomes" id="UP000645517">
    <property type="component" value="Unassembled WGS sequence"/>
</dbReference>
<feature type="compositionally biased region" description="Basic and acidic residues" evidence="1">
    <location>
        <begin position="63"/>
        <end position="75"/>
    </location>
</feature>